<evidence type="ECO:0000313" key="2">
    <source>
        <dbReference type="EMBL" id="TYI43041.1"/>
    </source>
</evidence>
<dbReference type="InterPro" id="IPR052929">
    <property type="entry name" value="RNase_H-like_EbsB-rel"/>
</dbReference>
<feature type="domain" description="RNase H type-1" evidence="1">
    <location>
        <begin position="281"/>
        <end position="401"/>
    </location>
</feature>
<protein>
    <recommendedName>
        <fullName evidence="1">RNase H type-1 domain-containing protein</fullName>
    </recommendedName>
</protein>
<dbReference type="GO" id="GO:0003676">
    <property type="term" value="F:nucleic acid binding"/>
    <property type="evidence" value="ECO:0007669"/>
    <property type="project" value="InterPro"/>
</dbReference>
<sequence>MCFPKAQGGMGVKYLSKFNLALLAKQGWKIITQPDCLFARVMKVKYFPKEDFMSAGLGSYPSYTWRSIWGAQHLLEEGFDLIDKETTTWKQDTIRELFREEQVANILLISLVRSEPKDVLIWRGDNTRVYSVKSGYKWQITTERPNFQIDYLTTLFTKLRGLQIPTKDYIPTLYKLRGCKLVANTIYSVCQAAEETILRGLGASILTCNEESDWKKRLAIEFNNLNIEACKIRVIAYWAIWYNRNKIYHEGVREQASEVVGFVKAYCTKINTLGNNTIKVNFDASFNYHTRKSCSGVIARNNEGMVIAACTFLWENISDPVMVEARACLQAITMVEEMGFQDICIEGDALTVIRKLNSAGEDKSEISSLIREIKESTARFRRVSFRHIPREANKAAHGMAMEGWRHENPQYWIEEIPCAMEGLVDGERRGNREVEEMES</sequence>
<dbReference type="EMBL" id="CM017610">
    <property type="protein sequence ID" value="TYI43041.1"/>
    <property type="molecule type" value="Genomic_DNA"/>
</dbReference>
<evidence type="ECO:0000259" key="1">
    <source>
        <dbReference type="Pfam" id="PF13456"/>
    </source>
</evidence>
<proteinExistence type="predicted"/>
<dbReference type="GO" id="GO:0004523">
    <property type="term" value="F:RNA-DNA hybrid ribonuclease activity"/>
    <property type="evidence" value="ECO:0007669"/>
    <property type="project" value="InterPro"/>
</dbReference>
<dbReference type="SUPFAM" id="SSF53098">
    <property type="entry name" value="Ribonuclease H-like"/>
    <property type="match status" value="1"/>
</dbReference>
<dbReference type="PANTHER" id="PTHR47074">
    <property type="entry name" value="BNAC02G40300D PROTEIN"/>
    <property type="match status" value="1"/>
</dbReference>
<dbReference type="InterPro" id="IPR044730">
    <property type="entry name" value="RNase_H-like_dom_plant"/>
</dbReference>
<organism evidence="2 3">
    <name type="scientific">Gossypium tomentosum</name>
    <name type="common">Hawaiian cotton</name>
    <name type="synonym">Gossypium sandvicense</name>
    <dbReference type="NCBI Taxonomy" id="34277"/>
    <lineage>
        <taxon>Eukaryota</taxon>
        <taxon>Viridiplantae</taxon>
        <taxon>Streptophyta</taxon>
        <taxon>Embryophyta</taxon>
        <taxon>Tracheophyta</taxon>
        <taxon>Spermatophyta</taxon>
        <taxon>Magnoliopsida</taxon>
        <taxon>eudicotyledons</taxon>
        <taxon>Gunneridae</taxon>
        <taxon>Pentapetalae</taxon>
        <taxon>rosids</taxon>
        <taxon>malvids</taxon>
        <taxon>Malvales</taxon>
        <taxon>Malvaceae</taxon>
        <taxon>Malvoideae</taxon>
        <taxon>Gossypium</taxon>
    </lineage>
</organism>
<dbReference type="InterPro" id="IPR002156">
    <property type="entry name" value="RNaseH_domain"/>
</dbReference>
<name>A0A5D2RQF7_GOSTO</name>
<dbReference type="CDD" id="cd06222">
    <property type="entry name" value="RNase_H_like"/>
    <property type="match status" value="1"/>
</dbReference>
<dbReference type="InterPro" id="IPR012337">
    <property type="entry name" value="RNaseH-like_sf"/>
</dbReference>
<evidence type="ECO:0000313" key="3">
    <source>
        <dbReference type="Proteomes" id="UP000322667"/>
    </source>
</evidence>
<dbReference type="Pfam" id="PF13456">
    <property type="entry name" value="RVT_3"/>
    <property type="match status" value="1"/>
</dbReference>
<dbReference type="Gene3D" id="3.30.420.10">
    <property type="entry name" value="Ribonuclease H-like superfamily/Ribonuclease H"/>
    <property type="match status" value="1"/>
</dbReference>
<dbReference type="PANTHER" id="PTHR47074:SF61">
    <property type="entry name" value="RNASE H TYPE-1 DOMAIN-CONTAINING PROTEIN"/>
    <property type="match status" value="1"/>
</dbReference>
<dbReference type="AlphaFoldDB" id="A0A5D2RQF7"/>
<gene>
    <name evidence="2" type="ORF">ES332_A01G141100v1</name>
</gene>
<dbReference type="InterPro" id="IPR036397">
    <property type="entry name" value="RNaseH_sf"/>
</dbReference>
<dbReference type="Proteomes" id="UP000322667">
    <property type="component" value="Chromosome A01"/>
</dbReference>
<keyword evidence="3" id="KW-1185">Reference proteome</keyword>
<accession>A0A5D2RQF7</accession>
<reference evidence="2 3" key="1">
    <citation type="submission" date="2019-07" db="EMBL/GenBank/DDBJ databases">
        <title>WGS assembly of Gossypium tomentosum.</title>
        <authorList>
            <person name="Chen Z.J."/>
            <person name="Sreedasyam A."/>
            <person name="Ando A."/>
            <person name="Song Q."/>
            <person name="De L."/>
            <person name="Hulse-Kemp A."/>
            <person name="Ding M."/>
            <person name="Ye W."/>
            <person name="Kirkbride R."/>
            <person name="Jenkins J."/>
            <person name="Plott C."/>
            <person name="Lovell J."/>
            <person name="Lin Y.-M."/>
            <person name="Vaughn R."/>
            <person name="Liu B."/>
            <person name="Li W."/>
            <person name="Simpson S."/>
            <person name="Scheffler B."/>
            <person name="Saski C."/>
            <person name="Grover C."/>
            <person name="Hu G."/>
            <person name="Conover J."/>
            <person name="Carlson J."/>
            <person name="Shu S."/>
            <person name="Boston L."/>
            <person name="Williams M."/>
            <person name="Peterson D."/>
            <person name="Mcgee K."/>
            <person name="Jones D."/>
            <person name="Wendel J."/>
            <person name="Stelly D."/>
            <person name="Grimwood J."/>
            <person name="Schmutz J."/>
        </authorList>
    </citation>
    <scope>NUCLEOTIDE SEQUENCE [LARGE SCALE GENOMIC DNA]</scope>
    <source>
        <strain evidence="2">7179.01</strain>
    </source>
</reference>